<comment type="caution">
    <text evidence="1">The sequence shown here is derived from an EMBL/GenBank/DDBJ whole genome shotgun (WGS) entry which is preliminary data.</text>
</comment>
<name>A0A1D2M520_ORCCI</name>
<organism evidence="1 2">
    <name type="scientific">Orchesella cincta</name>
    <name type="common">Springtail</name>
    <name type="synonym">Podura cincta</name>
    <dbReference type="NCBI Taxonomy" id="48709"/>
    <lineage>
        <taxon>Eukaryota</taxon>
        <taxon>Metazoa</taxon>
        <taxon>Ecdysozoa</taxon>
        <taxon>Arthropoda</taxon>
        <taxon>Hexapoda</taxon>
        <taxon>Collembola</taxon>
        <taxon>Entomobryomorpha</taxon>
        <taxon>Entomobryoidea</taxon>
        <taxon>Orchesellidae</taxon>
        <taxon>Orchesellinae</taxon>
        <taxon>Orchesella</taxon>
    </lineage>
</organism>
<dbReference type="AlphaFoldDB" id="A0A1D2M520"/>
<accession>A0A1D2M520</accession>
<dbReference type="EMBL" id="LJIJ01004141">
    <property type="protein sequence ID" value="ODM88080.1"/>
    <property type="molecule type" value="Genomic_DNA"/>
</dbReference>
<evidence type="ECO:0000313" key="1">
    <source>
        <dbReference type="EMBL" id="ODM88080.1"/>
    </source>
</evidence>
<gene>
    <name evidence="1" type="ORF">Ocin01_18603</name>
</gene>
<sequence>MAKTNRDFDLAGFAMRYHNESDE</sequence>
<protein>
    <submittedName>
        <fullName evidence="1">Uncharacterized protein</fullName>
    </submittedName>
</protein>
<proteinExistence type="predicted"/>
<keyword evidence="2" id="KW-1185">Reference proteome</keyword>
<evidence type="ECO:0000313" key="2">
    <source>
        <dbReference type="Proteomes" id="UP000094527"/>
    </source>
</evidence>
<dbReference type="Proteomes" id="UP000094527">
    <property type="component" value="Unassembled WGS sequence"/>
</dbReference>
<reference evidence="1 2" key="1">
    <citation type="journal article" date="2016" name="Genome Biol. Evol.">
        <title>Gene Family Evolution Reflects Adaptation to Soil Environmental Stressors in the Genome of the Collembolan Orchesella cincta.</title>
        <authorList>
            <person name="Faddeeva-Vakhrusheva A."/>
            <person name="Derks M.F."/>
            <person name="Anvar S.Y."/>
            <person name="Agamennone V."/>
            <person name="Suring W."/>
            <person name="Smit S."/>
            <person name="van Straalen N.M."/>
            <person name="Roelofs D."/>
        </authorList>
    </citation>
    <scope>NUCLEOTIDE SEQUENCE [LARGE SCALE GENOMIC DNA]</scope>
    <source>
        <tissue evidence="1">Mixed pool</tissue>
    </source>
</reference>